<dbReference type="PROSITE" id="PS50937">
    <property type="entry name" value="HTH_MERR_2"/>
    <property type="match status" value="1"/>
</dbReference>
<dbReference type="Pfam" id="PF13411">
    <property type="entry name" value="MerR_1"/>
    <property type="match status" value="1"/>
</dbReference>
<dbReference type="Pfam" id="PF07739">
    <property type="entry name" value="TipAS"/>
    <property type="match status" value="1"/>
</dbReference>
<evidence type="ECO:0000259" key="5">
    <source>
        <dbReference type="PROSITE" id="PS50937"/>
    </source>
</evidence>
<comment type="caution">
    <text evidence="6">The sequence shown here is derived from an EMBL/GenBank/DDBJ whole genome shotgun (WGS) entry which is preliminary data.</text>
</comment>
<dbReference type="Proteomes" id="UP000005038">
    <property type="component" value="Unassembled WGS sequence"/>
</dbReference>
<gene>
    <name evidence="6" type="ORF">GOOTI_124_00040</name>
</gene>
<dbReference type="PANTHER" id="PTHR30204">
    <property type="entry name" value="REDOX-CYCLING DRUG-SENSING TRANSCRIPTIONAL ACTIVATOR SOXR"/>
    <property type="match status" value="1"/>
</dbReference>
<keyword evidence="3" id="KW-0010">Activator</keyword>
<organism evidence="6 7">
    <name type="scientific">Gordonia otitidis (strain DSM 44809 / CCUG 52243 / JCM 12355 / NBRC 100426 / IFM 10032)</name>
    <dbReference type="NCBI Taxonomy" id="1108044"/>
    <lineage>
        <taxon>Bacteria</taxon>
        <taxon>Bacillati</taxon>
        <taxon>Actinomycetota</taxon>
        <taxon>Actinomycetes</taxon>
        <taxon>Mycobacteriales</taxon>
        <taxon>Gordoniaceae</taxon>
        <taxon>Gordonia</taxon>
    </lineage>
</organism>
<evidence type="ECO:0000256" key="4">
    <source>
        <dbReference type="ARBA" id="ARBA00023163"/>
    </source>
</evidence>
<evidence type="ECO:0000256" key="2">
    <source>
        <dbReference type="ARBA" id="ARBA00023125"/>
    </source>
</evidence>
<keyword evidence="1" id="KW-0805">Transcription regulation</keyword>
<feature type="domain" description="HTH merR-type" evidence="5">
    <location>
        <begin position="11"/>
        <end position="80"/>
    </location>
</feature>
<dbReference type="SUPFAM" id="SSF46955">
    <property type="entry name" value="Putative DNA-binding domain"/>
    <property type="match status" value="1"/>
</dbReference>
<dbReference type="SMART" id="SM00422">
    <property type="entry name" value="HTH_MERR"/>
    <property type="match status" value="1"/>
</dbReference>
<dbReference type="InterPro" id="IPR036244">
    <property type="entry name" value="TipA-like_antibiotic-bd"/>
</dbReference>
<keyword evidence="4" id="KW-0804">Transcription</keyword>
<dbReference type="InterPro" id="IPR047057">
    <property type="entry name" value="MerR_fam"/>
</dbReference>
<name>H5TMW9_GORO1</name>
<dbReference type="RefSeq" id="WP_007239058.1">
    <property type="nucleotide sequence ID" value="NZ_BAFB01000124.1"/>
</dbReference>
<evidence type="ECO:0000256" key="3">
    <source>
        <dbReference type="ARBA" id="ARBA00023159"/>
    </source>
</evidence>
<dbReference type="PANTHER" id="PTHR30204:SF90">
    <property type="entry name" value="HTH-TYPE TRANSCRIPTIONAL ACTIVATOR MTA"/>
    <property type="match status" value="1"/>
</dbReference>
<dbReference type="EMBL" id="BAFB01000124">
    <property type="protein sequence ID" value="GAB34829.1"/>
    <property type="molecule type" value="Genomic_DNA"/>
</dbReference>
<proteinExistence type="predicted"/>
<sequence>MSEGNAPRSGDLTVGVVAGLVGVSVRTLHHYDQIGLVAPSGRTLAGYRVYDDADVERLHQVLMYRELGFPLEQIATLLDDPDADALSHLSTQRDLLTERIARLHRMVAAVEDMMKAKKNGIALSAAEQTEIFGDDWLGEEYADEAQERWGGTEQWKQSQQRAAQYGKDDWRQIKAEADALESQLAEAMRRGVEPGSAEANELAEAHRAGIEKFYDCSYEMQVCLGDMYVDDPRFAKHYDDVAPGLAVFLRDVIRANAQDR</sequence>
<dbReference type="PROSITE" id="PS00552">
    <property type="entry name" value="HTH_MERR_1"/>
    <property type="match status" value="1"/>
</dbReference>
<dbReference type="CDD" id="cd01106">
    <property type="entry name" value="HTH_TipAL-Mta"/>
    <property type="match status" value="1"/>
</dbReference>
<dbReference type="Gene3D" id="1.10.490.50">
    <property type="entry name" value="Antibiotic binding domain of TipA-like multidrug resistance regulators"/>
    <property type="match status" value="1"/>
</dbReference>
<dbReference type="InterPro" id="IPR012925">
    <property type="entry name" value="TipAS_dom"/>
</dbReference>
<keyword evidence="7" id="KW-1185">Reference proteome</keyword>
<dbReference type="GO" id="GO:0003700">
    <property type="term" value="F:DNA-binding transcription factor activity"/>
    <property type="evidence" value="ECO:0007669"/>
    <property type="project" value="InterPro"/>
</dbReference>
<accession>H5TMW9</accession>
<evidence type="ECO:0000313" key="7">
    <source>
        <dbReference type="Proteomes" id="UP000005038"/>
    </source>
</evidence>
<dbReference type="OrthoDB" id="9809391at2"/>
<evidence type="ECO:0000256" key="1">
    <source>
        <dbReference type="ARBA" id="ARBA00023015"/>
    </source>
</evidence>
<dbReference type="InterPro" id="IPR000551">
    <property type="entry name" value="MerR-type_HTH_dom"/>
</dbReference>
<evidence type="ECO:0000313" key="6">
    <source>
        <dbReference type="EMBL" id="GAB34829.1"/>
    </source>
</evidence>
<dbReference type="Gene3D" id="1.10.1660.10">
    <property type="match status" value="1"/>
</dbReference>
<keyword evidence="2" id="KW-0238">DNA-binding</keyword>
<dbReference type="PRINTS" id="PR00040">
    <property type="entry name" value="HTHMERR"/>
</dbReference>
<dbReference type="InterPro" id="IPR009061">
    <property type="entry name" value="DNA-bd_dom_put_sf"/>
</dbReference>
<dbReference type="SUPFAM" id="SSF89082">
    <property type="entry name" value="Antibiotic binding domain of TipA-like multidrug resistance regulators"/>
    <property type="match status" value="1"/>
</dbReference>
<dbReference type="AlphaFoldDB" id="H5TMW9"/>
<reference evidence="6" key="1">
    <citation type="submission" date="2012-02" db="EMBL/GenBank/DDBJ databases">
        <title>Whole genome shotgun sequence of Gordonia otitidis NBRC 100426.</title>
        <authorList>
            <person name="Yoshida I."/>
            <person name="Hosoyama A."/>
            <person name="Tsuchikane K."/>
            <person name="Katsumata H."/>
            <person name="Yamazaki S."/>
            <person name="Fujita N."/>
        </authorList>
    </citation>
    <scope>NUCLEOTIDE SEQUENCE [LARGE SCALE GENOMIC DNA]</scope>
    <source>
        <strain evidence="6">NBRC 100426</strain>
    </source>
</reference>
<protein>
    <submittedName>
        <fullName evidence="6">MerR family transcriptional regulator</fullName>
    </submittedName>
</protein>
<dbReference type="GO" id="GO:0003677">
    <property type="term" value="F:DNA binding"/>
    <property type="evidence" value="ECO:0007669"/>
    <property type="project" value="UniProtKB-KW"/>
</dbReference>
<dbReference type="STRING" id="1108044.GOOTI_124_00040"/>